<dbReference type="Pfam" id="PF13563">
    <property type="entry name" value="2_5_RNA_ligase2"/>
    <property type="match status" value="1"/>
</dbReference>
<dbReference type="EMBL" id="JAJTTC010000002">
    <property type="protein sequence ID" value="MCF0062524.1"/>
    <property type="molecule type" value="Genomic_DNA"/>
</dbReference>
<comment type="caution">
    <text evidence="1">The sequence shown here is derived from an EMBL/GenBank/DDBJ whole genome shotgun (WGS) entry which is preliminary data.</text>
</comment>
<dbReference type="Proteomes" id="UP001139000">
    <property type="component" value="Unassembled WGS sequence"/>
</dbReference>
<sequence>MKSKTLSVYTLAISPDDRIIGLVTELKKRLEKHLGRNYGSVNSLAHVTLILFVAYEDDYPVILDEFKRVLAGIAPLEIGFSGFGDFSKSHPCTFFVKPDDSSKDEIVACCQTIGLNFHKFIKQRFTDRWDIKGRVQPHMTIGRDLIFEEISLSYSLFTEDFNEHFTCNSFVIRKFNPGKGQYEIIDTIPLLGNEYMVGQQMRLF</sequence>
<keyword evidence="1" id="KW-0436">Ligase</keyword>
<dbReference type="SUPFAM" id="SSF55144">
    <property type="entry name" value="LigT-like"/>
    <property type="match status" value="1"/>
</dbReference>
<dbReference type="InterPro" id="IPR009097">
    <property type="entry name" value="Cyclic_Pdiesterase"/>
</dbReference>
<gene>
    <name evidence="1" type="ORF">LXM26_13540</name>
</gene>
<dbReference type="AlphaFoldDB" id="A0A9X1PLN4"/>
<dbReference type="RefSeq" id="WP_234655630.1">
    <property type="nucleotide sequence ID" value="NZ_CP094997.1"/>
</dbReference>
<accession>A0A9X1PLN4</accession>
<organism evidence="1 2">
    <name type="scientific">Dyadobacter chenwenxiniae</name>
    <dbReference type="NCBI Taxonomy" id="2906456"/>
    <lineage>
        <taxon>Bacteria</taxon>
        <taxon>Pseudomonadati</taxon>
        <taxon>Bacteroidota</taxon>
        <taxon>Cytophagia</taxon>
        <taxon>Cytophagales</taxon>
        <taxon>Spirosomataceae</taxon>
        <taxon>Dyadobacter</taxon>
    </lineage>
</organism>
<keyword evidence="2" id="KW-1185">Reference proteome</keyword>
<name>A0A9X1PLN4_9BACT</name>
<dbReference type="GO" id="GO:0016874">
    <property type="term" value="F:ligase activity"/>
    <property type="evidence" value="ECO:0007669"/>
    <property type="project" value="UniProtKB-KW"/>
</dbReference>
<dbReference type="Gene3D" id="3.90.1140.10">
    <property type="entry name" value="Cyclic phosphodiesterase"/>
    <property type="match status" value="1"/>
</dbReference>
<evidence type="ECO:0000313" key="1">
    <source>
        <dbReference type="EMBL" id="MCF0062524.1"/>
    </source>
</evidence>
<reference evidence="1" key="1">
    <citation type="submission" date="2021-12" db="EMBL/GenBank/DDBJ databases">
        <title>Novel species in genus Dyadobacter.</title>
        <authorList>
            <person name="Ma C."/>
        </authorList>
    </citation>
    <scope>NUCLEOTIDE SEQUENCE</scope>
    <source>
        <strain evidence="1">LJ419</strain>
    </source>
</reference>
<evidence type="ECO:0000313" key="2">
    <source>
        <dbReference type="Proteomes" id="UP001139000"/>
    </source>
</evidence>
<proteinExistence type="predicted"/>
<protein>
    <submittedName>
        <fullName evidence="1">2'-5' RNA ligase family protein</fullName>
    </submittedName>
</protein>